<proteinExistence type="inferred from homology"/>
<dbReference type="AlphaFoldDB" id="A0A7D4TSN9"/>
<evidence type="ECO:0000256" key="3">
    <source>
        <dbReference type="ARBA" id="ARBA00022670"/>
    </source>
</evidence>
<keyword evidence="4" id="KW-0378">Hydrolase</keyword>
<sequence length="395" mass="43142">MKIYLYDTEQDCIGTGSLSSAYIQQQLEVAGGADIEVHISSVGGSAFDAIAIYDMLKKYPGNVTTYVDALAASAASVVAMAGKTVVMSKYALLMIHKPMVGSGGNADELLKDVHMLNIVQSRLAQIYMDRSGLDEVTINSFINSVTWMTADQALDLGFIDRVEDYSTNITNSALLKKYTGTAPAVYQRCINKILNINNKPENMNMENKDLIEKTASVLDKMMNFFKRVVNKHTITDKGTLHHAGELAEGAEVYQDEDMSTPAIADTYTTPSGKKVSVKDGKVAAVSPEAEEAEDEDDDIPADRLKKGDVQNRIKSIRAKIHAQNALLAEARIALEDANARLQQTRDEVRNEIKSDFTPEGSRRSNKAKTETQPFFAPQTPLAKNAVKKAVGKVAP</sequence>
<dbReference type="InterPro" id="IPR023562">
    <property type="entry name" value="ClpP/TepA"/>
</dbReference>
<dbReference type="PANTHER" id="PTHR10381:SF70">
    <property type="entry name" value="ATP-DEPENDENT CLP PROTEASE PROTEOLYTIC SUBUNIT"/>
    <property type="match status" value="1"/>
</dbReference>
<dbReference type="GO" id="GO:0051117">
    <property type="term" value="F:ATPase binding"/>
    <property type="evidence" value="ECO:0007669"/>
    <property type="project" value="TreeGrafter"/>
</dbReference>
<dbReference type="PRINTS" id="PR00127">
    <property type="entry name" value="CLPPROTEASEP"/>
</dbReference>
<keyword evidence="9" id="KW-1185">Reference proteome</keyword>
<gene>
    <name evidence="8" type="ORF">HQ865_01435</name>
</gene>
<organism evidence="8 9">
    <name type="scientific">Mucilaginibacter mali</name>
    <dbReference type="NCBI Taxonomy" id="2740462"/>
    <lineage>
        <taxon>Bacteria</taxon>
        <taxon>Pseudomonadati</taxon>
        <taxon>Bacteroidota</taxon>
        <taxon>Sphingobacteriia</taxon>
        <taxon>Sphingobacteriales</taxon>
        <taxon>Sphingobacteriaceae</taxon>
        <taxon>Mucilaginibacter</taxon>
    </lineage>
</organism>
<dbReference type="SUPFAM" id="SSF52096">
    <property type="entry name" value="ClpP/crotonase"/>
    <property type="match status" value="1"/>
</dbReference>
<dbReference type="InterPro" id="IPR029045">
    <property type="entry name" value="ClpP/crotonase-like_dom_sf"/>
</dbReference>
<evidence type="ECO:0000256" key="7">
    <source>
        <dbReference type="SAM" id="MobiDB-lite"/>
    </source>
</evidence>
<name>A0A7D4TSN9_9SPHI</name>
<feature type="region of interest" description="Disordered" evidence="7">
    <location>
        <begin position="345"/>
        <end position="380"/>
    </location>
</feature>
<dbReference type="Proteomes" id="UP000505355">
    <property type="component" value="Chromosome"/>
</dbReference>
<evidence type="ECO:0000256" key="5">
    <source>
        <dbReference type="ARBA" id="ARBA00022825"/>
    </source>
</evidence>
<evidence type="ECO:0000256" key="4">
    <source>
        <dbReference type="ARBA" id="ARBA00022801"/>
    </source>
</evidence>
<evidence type="ECO:0000256" key="2">
    <source>
        <dbReference type="ARBA" id="ARBA00022490"/>
    </source>
</evidence>
<accession>A0A7D4TSN9</accession>
<dbReference type="Pfam" id="PF00574">
    <property type="entry name" value="CLP_protease"/>
    <property type="match status" value="1"/>
</dbReference>
<evidence type="ECO:0000313" key="8">
    <source>
        <dbReference type="EMBL" id="QKJ28475.1"/>
    </source>
</evidence>
<dbReference type="KEGG" id="mmab:HQ865_01435"/>
<reference evidence="8 9" key="1">
    <citation type="submission" date="2020-05" db="EMBL/GenBank/DDBJ databases">
        <title>Mucilaginibacter mali sp. nov.</title>
        <authorList>
            <person name="Kim H.S."/>
            <person name="Lee K.C."/>
            <person name="Suh M.K."/>
            <person name="Kim J.-S."/>
            <person name="Han K.-I."/>
            <person name="Eom M.K."/>
            <person name="Shin Y.K."/>
            <person name="Lee J.-S."/>
        </authorList>
    </citation>
    <scope>NUCLEOTIDE SEQUENCE [LARGE SCALE GENOMIC DNA]</scope>
    <source>
        <strain evidence="8 9">G2-14</strain>
    </source>
</reference>
<dbReference type="GO" id="GO:0006515">
    <property type="term" value="P:protein quality control for misfolded or incompletely synthesized proteins"/>
    <property type="evidence" value="ECO:0007669"/>
    <property type="project" value="TreeGrafter"/>
</dbReference>
<dbReference type="EMBL" id="CP054139">
    <property type="protein sequence ID" value="QKJ28475.1"/>
    <property type="molecule type" value="Genomic_DNA"/>
</dbReference>
<protein>
    <recommendedName>
        <fullName evidence="6">ATP-dependent Clp protease proteolytic subunit</fullName>
    </recommendedName>
</protein>
<evidence type="ECO:0000256" key="1">
    <source>
        <dbReference type="ARBA" id="ARBA00007039"/>
    </source>
</evidence>
<dbReference type="NCBIfam" id="NF045542">
    <property type="entry name" value="Clp_rel_HeadMat"/>
    <property type="match status" value="1"/>
</dbReference>
<keyword evidence="2" id="KW-0963">Cytoplasm</keyword>
<keyword evidence="5" id="KW-0720">Serine protease</keyword>
<comment type="similarity">
    <text evidence="1 6">Belongs to the peptidase S14 family.</text>
</comment>
<dbReference type="GO" id="GO:0004252">
    <property type="term" value="F:serine-type endopeptidase activity"/>
    <property type="evidence" value="ECO:0007669"/>
    <property type="project" value="InterPro"/>
</dbReference>
<dbReference type="GO" id="GO:0009368">
    <property type="term" value="C:endopeptidase Clp complex"/>
    <property type="evidence" value="ECO:0007669"/>
    <property type="project" value="TreeGrafter"/>
</dbReference>
<evidence type="ECO:0000313" key="9">
    <source>
        <dbReference type="Proteomes" id="UP000505355"/>
    </source>
</evidence>
<keyword evidence="3 8" id="KW-0645">Protease</keyword>
<dbReference type="PANTHER" id="PTHR10381">
    <property type="entry name" value="ATP-DEPENDENT CLP PROTEASE PROTEOLYTIC SUBUNIT"/>
    <property type="match status" value="1"/>
</dbReference>
<dbReference type="InterPro" id="IPR001907">
    <property type="entry name" value="ClpP"/>
</dbReference>
<dbReference type="Gene3D" id="3.90.226.10">
    <property type="entry name" value="2-enoyl-CoA Hydratase, Chain A, domain 1"/>
    <property type="match status" value="1"/>
</dbReference>
<dbReference type="GO" id="GO:0004176">
    <property type="term" value="F:ATP-dependent peptidase activity"/>
    <property type="evidence" value="ECO:0007669"/>
    <property type="project" value="InterPro"/>
</dbReference>
<feature type="compositionally biased region" description="Basic and acidic residues" evidence="7">
    <location>
        <begin position="345"/>
        <end position="362"/>
    </location>
</feature>
<dbReference type="RefSeq" id="WP_173413177.1">
    <property type="nucleotide sequence ID" value="NZ_CP054139.1"/>
</dbReference>
<dbReference type="CDD" id="cd07016">
    <property type="entry name" value="S14_ClpP_1"/>
    <property type="match status" value="1"/>
</dbReference>
<evidence type="ECO:0000256" key="6">
    <source>
        <dbReference type="RuleBase" id="RU003567"/>
    </source>
</evidence>